<feature type="non-terminal residue" evidence="1">
    <location>
        <position position="1"/>
    </location>
</feature>
<gene>
    <name evidence="1" type="ORF">Tci_828147</name>
</gene>
<dbReference type="EMBL" id="BKCJ010968330">
    <property type="protein sequence ID" value="GFC56177.1"/>
    <property type="molecule type" value="Genomic_DNA"/>
</dbReference>
<organism evidence="1">
    <name type="scientific">Tanacetum cinerariifolium</name>
    <name type="common">Dalmatian daisy</name>
    <name type="synonym">Chrysanthemum cinerariifolium</name>
    <dbReference type="NCBI Taxonomy" id="118510"/>
    <lineage>
        <taxon>Eukaryota</taxon>
        <taxon>Viridiplantae</taxon>
        <taxon>Streptophyta</taxon>
        <taxon>Embryophyta</taxon>
        <taxon>Tracheophyta</taxon>
        <taxon>Spermatophyta</taxon>
        <taxon>Magnoliopsida</taxon>
        <taxon>eudicotyledons</taxon>
        <taxon>Gunneridae</taxon>
        <taxon>Pentapetalae</taxon>
        <taxon>asterids</taxon>
        <taxon>campanulids</taxon>
        <taxon>Asterales</taxon>
        <taxon>Asteraceae</taxon>
        <taxon>Asteroideae</taxon>
        <taxon>Anthemideae</taxon>
        <taxon>Anthemidinae</taxon>
        <taxon>Tanacetum</taxon>
    </lineage>
</organism>
<sequence>QYTRRARIAHSLALPTAVDEPASPLGDDSQGEACPIVSGLEVEQDRANIIKTSTLPHDSPTRVTSLATDEGNATIKGRSLEIMEEACIERSTDKGSNDTDEMVNVLTSLDATSILTSGVQVCVPPAAEVTTVSISPAGEIPT</sequence>
<comment type="caution">
    <text evidence="1">The sequence shown here is derived from an EMBL/GenBank/DDBJ whole genome shotgun (WGS) entry which is preliminary data.</text>
</comment>
<protein>
    <submittedName>
        <fullName evidence="1">Uncharacterized protein</fullName>
    </submittedName>
</protein>
<evidence type="ECO:0000313" key="1">
    <source>
        <dbReference type="EMBL" id="GFC56177.1"/>
    </source>
</evidence>
<accession>A0A699PVL2</accession>
<proteinExistence type="predicted"/>
<feature type="non-terminal residue" evidence="1">
    <location>
        <position position="142"/>
    </location>
</feature>
<reference evidence="1" key="1">
    <citation type="journal article" date="2019" name="Sci. Rep.">
        <title>Draft genome of Tanacetum cinerariifolium, the natural source of mosquito coil.</title>
        <authorList>
            <person name="Yamashiro T."/>
            <person name="Shiraishi A."/>
            <person name="Satake H."/>
            <person name="Nakayama K."/>
        </authorList>
    </citation>
    <scope>NUCLEOTIDE SEQUENCE</scope>
</reference>
<name>A0A699PVL2_TANCI</name>
<dbReference type="AlphaFoldDB" id="A0A699PVL2"/>